<dbReference type="EMBL" id="DS499602">
    <property type="protein sequence ID" value="EDP47880.1"/>
    <property type="molecule type" value="Genomic_DNA"/>
</dbReference>
<sequence length="185" mass="21219">MIYACTFPNCWGRCTLRSSFTATCQTISTSEYCRTRITSIIVWDTLCLSALSQIVSKEPRCYFFSQIAEEPCCNTLRTKEQLGYIANSAVVVYVMAGTWRILLPCTLTNSIDQISTVYHDVEHIEPFTKKDIHEFPNQDIHPTSPVAQSCLYILLHGHLLELLEETELQLKKILTLQCWMKIKTD</sequence>
<name>B0YDZ6_ASPFC</name>
<keyword evidence="2" id="KW-1185">Reference proteome</keyword>
<gene>
    <name evidence="1" type="ORF">AFUB_097337</name>
</gene>
<dbReference type="GO" id="GO:0046872">
    <property type="term" value="F:metal ion binding"/>
    <property type="evidence" value="ECO:0007669"/>
    <property type="project" value="InterPro"/>
</dbReference>
<dbReference type="Gene3D" id="3.30.830.10">
    <property type="entry name" value="Metalloenzyme, LuxS/M16 peptidase-like"/>
    <property type="match status" value="1"/>
</dbReference>
<evidence type="ECO:0000313" key="2">
    <source>
        <dbReference type="Proteomes" id="UP000001699"/>
    </source>
</evidence>
<dbReference type="SUPFAM" id="SSF63411">
    <property type="entry name" value="LuxS/MPP-like metallohydrolase"/>
    <property type="match status" value="1"/>
</dbReference>
<reference evidence="1 2" key="1">
    <citation type="journal article" date="2008" name="PLoS Genet.">
        <title>Genomic islands in the pathogenic filamentous fungus Aspergillus fumigatus.</title>
        <authorList>
            <person name="Fedorova N.D."/>
            <person name="Khaldi N."/>
            <person name="Joardar V.S."/>
            <person name="Maiti R."/>
            <person name="Amedeo P."/>
            <person name="Anderson M.J."/>
            <person name="Crabtree J."/>
            <person name="Silva J.C."/>
            <person name="Badger J.H."/>
            <person name="Albarraq A."/>
            <person name="Angiuoli S."/>
            <person name="Bussey H."/>
            <person name="Bowyer P."/>
            <person name="Cotty P.J."/>
            <person name="Dyer P.S."/>
            <person name="Egan A."/>
            <person name="Galens K."/>
            <person name="Fraser-Liggett C.M."/>
            <person name="Haas B.J."/>
            <person name="Inman J.M."/>
            <person name="Kent R."/>
            <person name="Lemieux S."/>
            <person name="Malavazi I."/>
            <person name="Orvis J."/>
            <person name="Roemer T."/>
            <person name="Ronning C.M."/>
            <person name="Sundaram J.P."/>
            <person name="Sutton G."/>
            <person name="Turner G."/>
            <person name="Venter J.C."/>
            <person name="White O.R."/>
            <person name="Whitty B.R."/>
            <person name="Youngman P."/>
            <person name="Wolfe K.H."/>
            <person name="Goldman G.H."/>
            <person name="Wortman J.R."/>
            <person name="Jiang B."/>
            <person name="Denning D.W."/>
            <person name="Nierman W.C."/>
        </authorList>
    </citation>
    <scope>NUCLEOTIDE SEQUENCE [LARGE SCALE GENOMIC DNA]</scope>
    <source>
        <strain evidence="2">CBS 144.89 / FGSC A1163 / CEA10</strain>
    </source>
</reference>
<dbReference type="VEuPathDB" id="FungiDB:AFUB_097337"/>
<dbReference type="Proteomes" id="UP000001699">
    <property type="component" value="Unassembled WGS sequence"/>
</dbReference>
<evidence type="ECO:0000313" key="1">
    <source>
        <dbReference type="EMBL" id="EDP47880.1"/>
    </source>
</evidence>
<dbReference type="InterPro" id="IPR011249">
    <property type="entry name" value="Metalloenz_LuxS/M16"/>
</dbReference>
<organism evidence="1 2">
    <name type="scientific">Aspergillus fumigatus (strain CBS 144.89 / FGSC A1163 / CEA10)</name>
    <name type="common">Neosartorya fumigata</name>
    <dbReference type="NCBI Taxonomy" id="451804"/>
    <lineage>
        <taxon>Eukaryota</taxon>
        <taxon>Fungi</taxon>
        <taxon>Dikarya</taxon>
        <taxon>Ascomycota</taxon>
        <taxon>Pezizomycotina</taxon>
        <taxon>Eurotiomycetes</taxon>
        <taxon>Eurotiomycetidae</taxon>
        <taxon>Eurotiales</taxon>
        <taxon>Aspergillaceae</taxon>
        <taxon>Aspergillus</taxon>
        <taxon>Aspergillus subgen. Fumigati</taxon>
    </lineage>
</organism>
<protein>
    <submittedName>
        <fullName evidence="1">Uncharacterized protein</fullName>
    </submittedName>
</protein>
<dbReference type="HOGENOM" id="CLU_1460966_0_0_1"/>
<accession>B0YDZ6</accession>
<dbReference type="AlphaFoldDB" id="B0YDZ6"/>
<proteinExistence type="predicted"/>